<accession>A0A8S3YMB5</accession>
<dbReference type="Proteomes" id="UP000678393">
    <property type="component" value="Unassembled WGS sequence"/>
</dbReference>
<dbReference type="PANTHER" id="PTHR45913">
    <property type="entry name" value="EPM2A-INTERACTING PROTEIN 1"/>
    <property type="match status" value="1"/>
</dbReference>
<dbReference type="AlphaFoldDB" id="A0A8S3YMB5"/>
<dbReference type="OrthoDB" id="6137485at2759"/>
<evidence type="ECO:0000313" key="2">
    <source>
        <dbReference type="EMBL" id="CAG5116250.1"/>
    </source>
</evidence>
<keyword evidence="3" id="KW-1185">Reference proteome</keyword>
<dbReference type="GO" id="GO:0046983">
    <property type="term" value="F:protein dimerization activity"/>
    <property type="evidence" value="ECO:0007669"/>
    <property type="project" value="InterPro"/>
</dbReference>
<sequence>MLGKHQGVTARLSAVTPQMQSLHCLIHQNVLCSKLSNEMKETMDMVMKIINFIRSSSSLQHRLFRQLLEETEADYKDLLLHNDVRWLSKGKALDRFWSIKEEMICFLGNCSHNKAEKFRKVLPTITNRMIDLLKKLQDNFNNRFEDFSIPNNVMLFVRDPFKIPPAGDFSSNAKKLLPSVDEGSLQLELVDIQKSGTVKVWSETIQQEQFPNARKVTVFILTMFGSTFNCESSFSHMNIIKTNSRSSMSNDRLQDCMRIALTSHQPNFIKLAQKRKCNFSH</sequence>
<dbReference type="Pfam" id="PF05699">
    <property type="entry name" value="Dimer_Tnp_hAT"/>
    <property type="match status" value="1"/>
</dbReference>
<proteinExistence type="predicted"/>
<dbReference type="InterPro" id="IPR012337">
    <property type="entry name" value="RNaseH-like_sf"/>
</dbReference>
<protein>
    <recommendedName>
        <fullName evidence="1">HAT C-terminal dimerisation domain-containing protein</fullName>
    </recommendedName>
</protein>
<dbReference type="PANTHER" id="PTHR45913:SF21">
    <property type="entry name" value="DUF4371 DOMAIN-CONTAINING PROTEIN"/>
    <property type="match status" value="1"/>
</dbReference>
<dbReference type="EMBL" id="CAJHNH020000224">
    <property type="protein sequence ID" value="CAG5116250.1"/>
    <property type="molecule type" value="Genomic_DNA"/>
</dbReference>
<gene>
    <name evidence="2" type="ORF">CUNI_LOCUS1808</name>
</gene>
<reference evidence="2" key="1">
    <citation type="submission" date="2021-04" db="EMBL/GenBank/DDBJ databases">
        <authorList>
            <consortium name="Molecular Ecology Group"/>
        </authorList>
    </citation>
    <scope>NUCLEOTIDE SEQUENCE</scope>
</reference>
<organism evidence="2 3">
    <name type="scientific">Candidula unifasciata</name>
    <dbReference type="NCBI Taxonomy" id="100452"/>
    <lineage>
        <taxon>Eukaryota</taxon>
        <taxon>Metazoa</taxon>
        <taxon>Spiralia</taxon>
        <taxon>Lophotrochozoa</taxon>
        <taxon>Mollusca</taxon>
        <taxon>Gastropoda</taxon>
        <taxon>Heterobranchia</taxon>
        <taxon>Euthyneura</taxon>
        <taxon>Panpulmonata</taxon>
        <taxon>Eupulmonata</taxon>
        <taxon>Stylommatophora</taxon>
        <taxon>Helicina</taxon>
        <taxon>Helicoidea</taxon>
        <taxon>Geomitridae</taxon>
        <taxon>Candidula</taxon>
    </lineage>
</organism>
<dbReference type="SUPFAM" id="SSF53098">
    <property type="entry name" value="Ribonuclease H-like"/>
    <property type="match status" value="1"/>
</dbReference>
<comment type="caution">
    <text evidence="2">The sequence shown here is derived from an EMBL/GenBank/DDBJ whole genome shotgun (WGS) entry which is preliminary data.</text>
</comment>
<name>A0A8S3YMB5_9EUPU</name>
<evidence type="ECO:0000259" key="1">
    <source>
        <dbReference type="Pfam" id="PF05699"/>
    </source>
</evidence>
<evidence type="ECO:0000313" key="3">
    <source>
        <dbReference type="Proteomes" id="UP000678393"/>
    </source>
</evidence>
<feature type="domain" description="HAT C-terminal dimerisation" evidence="1">
    <location>
        <begin position="201"/>
        <end position="257"/>
    </location>
</feature>
<dbReference type="InterPro" id="IPR008906">
    <property type="entry name" value="HATC_C_dom"/>
</dbReference>